<evidence type="ECO:0000313" key="3">
    <source>
        <dbReference type="EMBL" id="PZO45317.1"/>
    </source>
</evidence>
<dbReference type="Pfam" id="PF02452">
    <property type="entry name" value="PemK_toxin"/>
    <property type="match status" value="1"/>
</dbReference>
<dbReference type="SUPFAM" id="SSF50118">
    <property type="entry name" value="Cell growth inhibitor/plasmid maintenance toxic component"/>
    <property type="match status" value="1"/>
</dbReference>
<dbReference type="Proteomes" id="UP000249081">
    <property type="component" value="Unassembled WGS sequence"/>
</dbReference>
<dbReference type="EMBL" id="QBMN01000008">
    <property type="protein sequence ID" value="PZO45317.1"/>
    <property type="molecule type" value="Genomic_DNA"/>
</dbReference>
<dbReference type="Gene3D" id="2.30.30.110">
    <property type="match status" value="1"/>
</dbReference>
<dbReference type="InterPro" id="IPR011067">
    <property type="entry name" value="Plasmid_toxin/cell-grow_inhib"/>
</dbReference>
<proteinExistence type="inferred from homology"/>
<evidence type="ECO:0000256" key="1">
    <source>
        <dbReference type="ARBA" id="ARBA00007521"/>
    </source>
</evidence>
<gene>
    <name evidence="3" type="ORF">DCF17_02185</name>
</gene>
<comment type="caution">
    <text evidence="3">The sequence shown here is derived from an EMBL/GenBank/DDBJ whole genome shotgun (WGS) entry which is preliminary data.</text>
</comment>
<evidence type="ECO:0000313" key="4">
    <source>
        <dbReference type="Proteomes" id="UP000249081"/>
    </source>
</evidence>
<sequence length="114" mass="12606">MTYRAFDVVVVPFPFTDINASKRRPALVLSDEQKFNTPVGHSVMAMMTTAAHSSWSLDVPIVDLPAAGLKTPSIVRMKLFTLDHALVLKHIGRLSAGDQSTVKRALHDLLPWLQ</sequence>
<reference evidence="4" key="1">
    <citation type="submission" date="2018-04" db="EMBL/GenBank/DDBJ databases">
        <authorList>
            <person name="Cornet L."/>
        </authorList>
    </citation>
    <scope>NUCLEOTIDE SEQUENCE [LARGE SCALE GENOMIC DNA]</scope>
</reference>
<dbReference type="GO" id="GO:0003677">
    <property type="term" value="F:DNA binding"/>
    <property type="evidence" value="ECO:0007669"/>
    <property type="project" value="InterPro"/>
</dbReference>
<name>A0A2W4WQ44_9CYAN</name>
<comment type="similarity">
    <text evidence="1">Belongs to the PemK/MazF family.</text>
</comment>
<organism evidence="3 4">
    <name type="scientific">Shackletoniella antarctica</name>
    <dbReference type="NCBI Taxonomy" id="268115"/>
    <lineage>
        <taxon>Bacteria</taxon>
        <taxon>Bacillati</taxon>
        <taxon>Cyanobacteriota</taxon>
        <taxon>Cyanophyceae</taxon>
        <taxon>Oculatellales</taxon>
        <taxon>Oculatellaceae</taxon>
        <taxon>Shackletoniella</taxon>
    </lineage>
</organism>
<protein>
    <submittedName>
        <fullName evidence="3">Transcriptional regulator</fullName>
    </submittedName>
</protein>
<accession>A0A2W4WQ44</accession>
<keyword evidence="2" id="KW-1277">Toxin-antitoxin system</keyword>
<reference evidence="3 4" key="2">
    <citation type="submission" date="2018-06" db="EMBL/GenBank/DDBJ databases">
        <title>Metagenomic assembly of (sub)arctic Cyanobacteria and their associated microbiome from non-axenic cultures.</title>
        <authorList>
            <person name="Baurain D."/>
        </authorList>
    </citation>
    <scope>NUCLEOTIDE SEQUENCE [LARGE SCALE GENOMIC DNA]</scope>
    <source>
        <strain evidence="3">ULC041bin1</strain>
    </source>
</reference>
<evidence type="ECO:0000256" key="2">
    <source>
        <dbReference type="ARBA" id="ARBA00022649"/>
    </source>
</evidence>
<dbReference type="AlphaFoldDB" id="A0A2W4WQ44"/>
<dbReference type="InterPro" id="IPR003477">
    <property type="entry name" value="PemK-like"/>
</dbReference>